<evidence type="ECO:0000313" key="6">
    <source>
        <dbReference type="Proteomes" id="UP000011083"/>
    </source>
</evidence>
<dbReference type="FunFam" id="3.40.50.300:FF:001329">
    <property type="entry name" value="Small GTP-binding protein, putative"/>
    <property type="match status" value="1"/>
</dbReference>
<dbReference type="SMART" id="SM00176">
    <property type="entry name" value="RAN"/>
    <property type="match status" value="1"/>
</dbReference>
<dbReference type="Gene3D" id="3.40.50.300">
    <property type="entry name" value="P-loop containing nucleotide triphosphate hydrolases"/>
    <property type="match status" value="1"/>
</dbReference>
<evidence type="ECO:0000313" key="5">
    <source>
        <dbReference type="EMBL" id="ELR20467.1"/>
    </source>
</evidence>
<dbReference type="PROSITE" id="PS51420">
    <property type="entry name" value="RHO"/>
    <property type="match status" value="1"/>
</dbReference>
<name>L8H5G9_ACACF</name>
<dbReference type="InterPro" id="IPR027417">
    <property type="entry name" value="P-loop_NTPase"/>
</dbReference>
<dbReference type="SUPFAM" id="SSF52540">
    <property type="entry name" value="P-loop containing nucleoside triphosphate hydrolases"/>
    <property type="match status" value="1"/>
</dbReference>
<dbReference type="GeneID" id="14921324"/>
<keyword evidence="2" id="KW-0342">GTP-binding</keyword>
<dbReference type="GO" id="GO:0005525">
    <property type="term" value="F:GTP binding"/>
    <property type="evidence" value="ECO:0007669"/>
    <property type="project" value="UniProtKB-KW"/>
</dbReference>
<organism evidence="5 6">
    <name type="scientific">Acanthamoeba castellanii (strain ATCC 30010 / Neff)</name>
    <dbReference type="NCBI Taxonomy" id="1257118"/>
    <lineage>
        <taxon>Eukaryota</taxon>
        <taxon>Amoebozoa</taxon>
        <taxon>Discosea</taxon>
        <taxon>Longamoebia</taxon>
        <taxon>Centramoebida</taxon>
        <taxon>Acanthamoebidae</taxon>
        <taxon>Acanthamoeba</taxon>
    </lineage>
</organism>
<dbReference type="PROSITE" id="PS51421">
    <property type="entry name" value="RAS"/>
    <property type="match status" value="1"/>
</dbReference>
<keyword evidence="6" id="KW-1185">Reference proteome</keyword>
<dbReference type="InterPro" id="IPR050227">
    <property type="entry name" value="Rab"/>
</dbReference>
<gene>
    <name evidence="5" type="ORF">ACA1_206060</name>
</gene>
<evidence type="ECO:0000256" key="2">
    <source>
        <dbReference type="ARBA" id="ARBA00023134"/>
    </source>
</evidence>
<dbReference type="PRINTS" id="PR00449">
    <property type="entry name" value="RASTRNSFRMNG"/>
</dbReference>
<dbReference type="SMART" id="SM00177">
    <property type="entry name" value="ARF"/>
    <property type="match status" value="1"/>
</dbReference>
<keyword evidence="3" id="KW-0449">Lipoprotein</keyword>
<dbReference type="SMART" id="SM00175">
    <property type="entry name" value="RAB"/>
    <property type="match status" value="1"/>
</dbReference>
<accession>L8H5G9</accession>
<dbReference type="EMBL" id="KB007916">
    <property type="protein sequence ID" value="ELR20467.1"/>
    <property type="molecule type" value="Genomic_DNA"/>
</dbReference>
<dbReference type="CDD" id="cd00154">
    <property type="entry name" value="Rab"/>
    <property type="match status" value="1"/>
</dbReference>
<dbReference type="Proteomes" id="UP000011083">
    <property type="component" value="Unassembled WGS sequence"/>
</dbReference>
<feature type="region of interest" description="Disordered" evidence="4">
    <location>
        <begin position="236"/>
        <end position="259"/>
    </location>
</feature>
<dbReference type="InterPro" id="IPR001806">
    <property type="entry name" value="Small_GTPase"/>
</dbReference>
<dbReference type="PANTHER" id="PTHR47977">
    <property type="entry name" value="RAS-RELATED PROTEIN RAB"/>
    <property type="match status" value="1"/>
</dbReference>
<dbReference type="VEuPathDB" id="AmoebaDB:ACA1_206060"/>
<dbReference type="SMART" id="SM00174">
    <property type="entry name" value="RHO"/>
    <property type="match status" value="1"/>
</dbReference>
<dbReference type="STRING" id="1257118.L8H5G9"/>
<dbReference type="Pfam" id="PF00071">
    <property type="entry name" value="Ras"/>
    <property type="match status" value="1"/>
</dbReference>
<proteinExistence type="predicted"/>
<reference evidence="5 6" key="1">
    <citation type="journal article" date="2013" name="Genome Biol.">
        <title>Genome of Acanthamoeba castellanii highlights extensive lateral gene transfer and early evolution of tyrosine kinase signaling.</title>
        <authorList>
            <person name="Clarke M."/>
            <person name="Lohan A.J."/>
            <person name="Liu B."/>
            <person name="Lagkouvardos I."/>
            <person name="Roy S."/>
            <person name="Zafar N."/>
            <person name="Bertelli C."/>
            <person name="Schilde C."/>
            <person name="Kianianmomeni A."/>
            <person name="Burglin T.R."/>
            <person name="Frech C."/>
            <person name="Turcotte B."/>
            <person name="Kopec K.O."/>
            <person name="Synnott J.M."/>
            <person name="Choo C."/>
            <person name="Paponov I."/>
            <person name="Finkler A."/>
            <person name="Soon Heng Tan C."/>
            <person name="Hutchins A.P."/>
            <person name="Weinmeier T."/>
            <person name="Rattei T."/>
            <person name="Chu J.S."/>
            <person name="Gimenez G."/>
            <person name="Irimia M."/>
            <person name="Rigden D.J."/>
            <person name="Fitzpatrick D.A."/>
            <person name="Lorenzo-Morales J."/>
            <person name="Bateman A."/>
            <person name="Chiu C.H."/>
            <person name="Tang P."/>
            <person name="Hegemann P."/>
            <person name="Fromm H."/>
            <person name="Raoult D."/>
            <person name="Greub G."/>
            <person name="Miranda-Saavedra D."/>
            <person name="Chen N."/>
            <person name="Nash P."/>
            <person name="Ginger M.L."/>
            <person name="Horn M."/>
            <person name="Schaap P."/>
            <person name="Caler L."/>
            <person name="Loftus B."/>
        </authorList>
    </citation>
    <scope>NUCLEOTIDE SEQUENCE [LARGE SCALE GENOMIC DNA]</scope>
    <source>
        <strain evidence="5 6">Neff</strain>
    </source>
</reference>
<dbReference type="KEGG" id="acan:ACA1_206060"/>
<protein>
    <submittedName>
        <fullName evidence="5">Ras subfamily protein</fullName>
    </submittedName>
</protein>
<dbReference type="AlphaFoldDB" id="L8H5G9"/>
<dbReference type="RefSeq" id="XP_004367492.1">
    <property type="nucleotide sequence ID" value="XM_004367435.1"/>
</dbReference>
<dbReference type="PROSITE" id="PS51419">
    <property type="entry name" value="RAB"/>
    <property type="match status" value="1"/>
</dbReference>
<sequence>MKWLRAAMAQYRHVMTIHSPHSCVAGPTCFGGQQQTTNYDLLAKVVMLGITGVGKTSVLHRYTKGTMTVNSLPTIGSDFVNHPVTWNGARIKMQLWDIAGPERFTSVTPIYYRGAKGLVLVYDIADLSSFNATAGFLQEIQWHAPEDVSVVLVGNKTDLAPDKRVVTEQMGRQRAEEWGARFCECSAKAGEGVTDAFDMVIAGIMGGWQYVSGMATPAHVPSDALLAQLFPTPTTATAASFSSPGGNGTETQQQRCVLQ</sequence>
<evidence type="ECO:0000256" key="1">
    <source>
        <dbReference type="ARBA" id="ARBA00022741"/>
    </source>
</evidence>
<keyword evidence="1" id="KW-0547">Nucleotide-binding</keyword>
<feature type="compositionally biased region" description="Polar residues" evidence="4">
    <location>
        <begin position="249"/>
        <end position="259"/>
    </location>
</feature>
<dbReference type="GO" id="GO:0003924">
    <property type="term" value="F:GTPase activity"/>
    <property type="evidence" value="ECO:0007669"/>
    <property type="project" value="InterPro"/>
</dbReference>
<dbReference type="InterPro" id="IPR005225">
    <property type="entry name" value="Small_GTP-bd"/>
</dbReference>
<dbReference type="NCBIfam" id="TIGR00231">
    <property type="entry name" value="small_GTP"/>
    <property type="match status" value="1"/>
</dbReference>
<dbReference type="SMART" id="SM00173">
    <property type="entry name" value="RAS"/>
    <property type="match status" value="1"/>
</dbReference>
<evidence type="ECO:0000256" key="3">
    <source>
        <dbReference type="ARBA" id="ARBA00023288"/>
    </source>
</evidence>
<evidence type="ECO:0000256" key="4">
    <source>
        <dbReference type="SAM" id="MobiDB-lite"/>
    </source>
</evidence>